<keyword evidence="3" id="KW-1185">Reference proteome</keyword>
<dbReference type="OrthoDB" id="693846at2759"/>
<sequence>MNYQINLALLQGNVAGSPRENLRKLLLIYRAITTTDSGDGCQLPSGLTIGNRSDNLWICAVTATTGSLCVESVPTCNSRVRDPGGTARRHDAVGCSTSAIQLTALDRVLHAGTVHDAAMRARSEADCLLYKFVWLNHALPSVRFFSWLLVQNKIQCKINLMLKNIVDDADWEVCNSGAESPDHLILQCPFTVQFCAILGITRTSNGSVSRLWELERPHSIPGAFYPTNLLLYFWQLWKTQA</sequence>
<organism evidence="2 3">
    <name type="scientific">Panicum miliaceum</name>
    <name type="common">Proso millet</name>
    <name type="synonym">Broomcorn millet</name>
    <dbReference type="NCBI Taxonomy" id="4540"/>
    <lineage>
        <taxon>Eukaryota</taxon>
        <taxon>Viridiplantae</taxon>
        <taxon>Streptophyta</taxon>
        <taxon>Embryophyta</taxon>
        <taxon>Tracheophyta</taxon>
        <taxon>Spermatophyta</taxon>
        <taxon>Magnoliopsida</taxon>
        <taxon>Liliopsida</taxon>
        <taxon>Poales</taxon>
        <taxon>Poaceae</taxon>
        <taxon>PACMAD clade</taxon>
        <taxon>Panicoideae</taxon>
        <taxon>Panicodae</taxon>
        <taxon>Paniceae</taxon>
        <taxon>Panicinae</taxon>
        <taxon>Panicum</taxon>
        <taxon>Panicum sect. Panicum</taxon>
    </lineage>
</organism>
<protein>
    <recommendedName>
        <fullName evidence="1">Reverse transcriptase zinc-binding domain-containing protein</fullName>
    </recommendedName>
</protein>
<dbReference type="EMBL" id="PQIB02000003">
    <property type="protein sequence ID" value="RLN29217.1"/>
    <property type="molecule type" value="Genomic_DNA"/>
</dbReference>
<proteinExistence type="predicted"/>
<evidence type="ECO:0000313" key="2">
    <source>
        <dbReference type="EMBL" id="RLN29217.1"/>
    </source>
</evidence>
<dbReference type="AlphaFoldDB" id="A0A3L6SY25"/>
<comment type="caution">
    <text evidence="2">The sequence shown here is derived from an EMBL/GenBank/DDBJ whole genome shotgun (WGS) entry which is preliminary data.</text>
</comment>
<gene>
    <name evidence="2" type="ORF">C2845_PM05G03640</name>
</gene>
<evidence type="ECO:0000259" key="1">
    <source>
        <dbReference type="Pfam" id="PF13966"/>
    </source>
</evidence>
<accession>A0A3L6SY25</accession>
<dbReference type="InterPro" id="IPR026960">
    <property type="entry name" value="RVT-Znf"/>
</dbReference>
<dbReference type="Proteomes" id="UP000275267">
    <property type="component" value="Unassembled WGS sequence"/>
</dbReference>
<reference evidence="3" key="1">
    <citation type="journal article" date="2019" name="Nat. Commun.">
        <title>The genome of broomcorn millet.</title>
        <authorList>
            <person name="Zou C."/>
            <person name="Miki D."/>
            <person name="Li D."/>
            <person name="Tang Q."/>
            <person name="Xiao L."/>
            <person name="Rajput S."/>
            <person name="Deng P."/>
            <person name="Jia W."/>
            <person name="Huang R."/>
            <person name="Zhang M."/>
            <person name="Sun Y."/>
            <person name="Hu J."/>
            <person name="Fu X."/>
            <person name="Schnable P.S."/>
            <person name="Li F."/>
            <person name="Zhang H."/>
            <person name="Feng B."/>
            <person name="Zhu X."/>
            <person name="Liu R."/>
            <person name="Schnable J.C."/>
            <person name="Zhu J.-K."/>
            <person name="Zhang H."/>
        </authorList>
    </citation>
    <scope>NUCLEOTIDE SEQUENCE [LARGE SCALE GENOMIC DNA]</scope>
</reference>
<evidence type="ECO:0000313" key="3">
    <source>
        <dbReference type="Proteomes" id="UP000275267"/>
    </source>
</evidence>
<name>A0A3L6SY25_PANMI</name>
<feature type="domain" description="Reverse transcriptase zinc-binding" evidence="1">
    <location>
        <begin position="121"/>
        <end position="193"/>
    </location>
</feature>
<dbReference type="Pfam" id="PF13966">
    <property type="entry name" value="zf-RVT"/>
    <property type="match status" value="1"/>
</dbReference>